<feature type="non-terminal residue" evidence="1">
    <location>
        <position position="104"/>
    </location>
</feature>
<accession>X1W0X7</accession>
<reference evidence="1" key="1">
    <citation type="journal article" date="2014" name="Front. Microbiol.">
        <title>High frequency of phylogenetically diverse reductive dehalogenase-homologous genes in deep subseafloor sedimentary metagenomes.</title>
        <authorList>
            <person name="Kawai M."/>
            <person name="Futagami T."/>
            <person name="Toyoda A."/>
            <person name="Takaki Y."/>
            <person name="Nishi S."/>
            <person name="Hori S."/>
            <person name="Arai W."/>
            <person name="Tsubouchi T."/>
            <person name="Morono Y."/>
            <person name="Uchiyama I."/>
            <person name="Ito T."/>
            <person name="Fujiyama A."/>
            <person name="Inagaki F."/>
            <person name="Takami H."/>
        </authorList>
    </citation>
    <scope>NUCLEOTIDE SEQUENCE</scope>
    <source>
        <strain evidence="1">Expedition CK06-06</strain>
    </source>
</reference>
<name>X1W0X7_9ZZZZ</name>
<comment type="caution">
    <text evidence="1">The sequence shown here is derived from an EMBL/GenBank/DDBJ whole genome shotgun (WGS) entry which is preliminary data.</text>
</comment>
<dbReference type="Gene3D" id="3.40.50.720">
    <property type="entry name" value="NAD(P)-binding Rossmann-like Domain"/>
    <property type="match status" value="1"/>
</dbReference>
<dbReference type="PANTHER" id="PTHR43318:SF2">
    <property type="entry name" value="UDP-N-ACETYLGLUCOSAMINE 4,6-DEHYDRATASE (INVERTING)"/>
    <property type="match status" value="1"/>
</dbReference>
<dbReference type="Pfam" id="PF13727">
    <property type="entry name" value="CoA_binding_3"/>
    <property type="match status" value="1"/>
</dbReference>
<proteinExistence type="predicted"/>
<dbReference type="InterPro" id="IPR051203">
    <property type="entry name" value="Polysaccharide_Synthase-Rel"/>
</dbReference>
<dbReference type="AlphaFoldDB" id="X1W0X7"/>
<dbReference type="PANTHER" id="PTHR43318">
    <property type="entry name" value="UDP-N-ACETYLGLUCOSAMINE 4,6-DEHYDRATASE"/>
    <property type="match status" value="1"/>
</dbReference>
<evidence type="ECO:0008006" key="2">
    <source>
        <dbReference type="Google" id="ProtNLM"/>
    </source>
</evidence>
<sequence>MRKKVLIIGSNELAKLIAQEIKRNWTLGYEIVGFLSKKRSSPGKKIEGDIKTIGEIDQVEQLSKKLGVRDLIISLPGISQKSLLELVEKCEQVADTIRIVPDIG</sequence>
<gene>
    <name evidence="1" type="ORF">S12H4_55372</name>
</gene>
<dbReference type="EMBL" id="BARW01035517">
    <property type="protein sequence ID" value="GAJ20975.1"/>
    <property type="molecule type" value="Genomic_DNA"/>
</dbReference>
<organism evidence="1">
    <name type="scientific">marine sediment metagenome</name>
    <dbReference type="NCBI Taxonomy" id="412755"/>
    <lineage>
        <taxon>unclassified sequences</taxon>
        <taxon>metagenomes</taxon>
        <taxon>ecological metagenomes</taxon>
    </lineage>
</organism>
<protein>
    <recommendedName>
        <fullName evidence="2">Pyrroline-5-carboxylate reductase catalytic N-terminal domain-containing protein</fullName>
    </recommendedName>
</protein>
<evidence type="ECO:0000313" key="1">
    <source>
        <dbReference type="EMBL" id="GAJ20975.1"/>
    </source>
</evidence>